<evidence type="ECO:0000256" key="7">
    <source>
        <dbReference type="HAMAP-Rule" id="MF_00201"/>
    </source>
</evidence>
<comment type="function">
    <text evidence="7">Involved in DNA repair and RecF pathway recombination.</text>
</comment>
<dbReference type="InterPro" id="IPR012340">
    <property type="entry name" value="NA-bd_OB-fold"/>
</dbReference>
<dbReference type="PANTHER" id="PTHR33991">
    <property type="entry name" value="DNA REPAIR PROTEIN RECO"/>
    <property type="match status" value="1"/>
</dbReference>
<comment type="caution">
    <text evidence="9">The sequence shown here is derived from an EMBL/GenBank/DDBJ whole genome shotgun (WGS) entry which is preliminary data.</text>
</comment>
<evidence type="ECO:0000313" key="9">
    <source>
        <dbReference type="EMBL" id="TJZ67773.1"/>
    </source>
</evidence>
<dbReference type="GO" id="GO:0006302">
    <property type="term" value="P:double-strand break repair"/>
    <property type="evidence" value="ECO:0007669"/>
    <property type="project" value="TreeGrafter"/>
</dbReference>
<dbReference type="GO" id="GO:0043590">
    <property type="term" value="C:bacterial nucleoid"/>
    <property type="evidence" value="ECO:0007669"/>
    <property type="project" value="TreeGrafter"/>
</dbReference>
<dbReference type="EMBL" id="SUMF01000026">
    <property type="protein sequence ID" value="TJZ67773.1"/>
    <property type="molecule type" value="Genomic_DNA"/>
</dbReference>
<dbReference type="Proteomes" id="UP000310016">
    <property type="component" value="Unassembled WGS sequence"/>
</dbReference>
<dbReference type="SUPFAM" id="SSF57863">
    <property type="entry name" value="ArfGap/RecO-like zinc finger"/>
    <property type="match status" value="1"/>
</dbReference>
<dbReference type="InterPro" id="IPR037278">
    <property type="entry name" value="ARFGAP/RecO"/>
</dbReference>
<organism evidence="9 10">
    <name type="scientific">Chitiniphilus eburneus</name>
    <dbReference type="NCBI Taxonomy" id="2571148"/>
    <lineage>
        <taxon>Bacteria</taxon>
        <taxon>Pseudomonadati</taxon>
        <taxon>Pseudomonadota</taxon>
        <taxon>Betaproteobacteria</taxon>
        <taxon>Neisseriales</taxon>
        <taxon>Chitinibacteraceae</taxon>
        <taxon>Chitiniphilus</taxon>
    </lineage>
</organism>
<gene>
    <name evidence="7 9" type="primary">recO</name>
    <name evidence="9" type="ORF">FAZ21_16175</name>
</gene>
<name>A0A4U0PIE3_9NEIS</name>
<evidence type="ECO:0000256" key="6">
    <source>
        <dbReference type="ARBA" id="ARBA00033409"/>
    </source>
</evidence>
<dbReference type="SUPFAM" id="SSF50249">
    <property type="entry name" value="Nucleic acid-binding proteins"/>
    <property type="match status" value="1"/>
</dbReference>
<dbReference type="OrthoDB" id="9804792at2"/>
<evidence type="ECO:0000256" key="1">
    <source>
        <dbReference type="ARBA" id="ARBA00007452"/>
    </source>
</evidence>
<dbReference type="NCBIfam" id="TIGR00613">
    <property type="entry name" value="reco"/>
    <property type="match status" value="1"/>
</dbReference>
<evidence type="ECO:0000256" key="5">
    <source>
        <dbReference type="ARBA" id="ARBA00023204"/>
    </source>
</evidence>
<dbReference type="InterPro" id="IPR003717">
    <property type="entry name" value="RecO"/>
</dbReference>
<evidence type="ECO:0000256" key="4">
    <source>
        <dbReference type="ARBA" id="ARBA00023172"/>
    </source>
</evidence>
<keyword evidence="3 7" id="KW-0227">DNA damage</keyword>
<reference evidence="9 10" key="1">
    <citation type="submission" date="2019-04" db="EMBL/GenBank/DDBJ databases">
        <title>Chitiniphilus eburnea sp. nov., a novel chitinolytic bacterium isolated from aquaculture sludge.</title>
        <authorList>
            <person name="Sheng M."/>
        </authorList>
    </citation>
    <scope>NUCLEOTIDE SEQUENCE [LARGE SCALE GENOMIC DNA]</scope>
    <source>
        <strain evidence="9 10">HX-2-15</strain>
    </source>
</reference>
<dbReference type="InterPro" id="IPR042242">
    <property type="entry name" value="RecO_C"/>
</dbReference>
<evidence type="ECO:0000259" key="8">
    <source>
        <dbReference type="Pfam" id="PF11967"/>
    </source>
</evidence>
<dbReference type="RefSeq" id="WP_136774484.1">
    <property type="nucleotide sequence ID" value="NZ_CP156074.1"/>
</dbReference>
<keyword evidence="5 7" id="KW-0234">DNA repair</keyword>
<dbReference type="InterPro" id="IPR022572">
    <property type="entry name" value="DNA_rep/recomb_RecO_N"/>
</dbReference>
<dbReference type="AlphaFoldDB" id="A0A4U0PIE3"/>
<accession>A0A4U0PIE3</accession>
<proteinExistence type="inferred from homology"/>
<evidence type="ECO:0000256" key="2">
    <source>
        <dbReference type="ARBA" id="ARBA00021310"/>
    </source>
</evidence>
<dbReference type="Pfam" id="PF11967">
    <property type="entry name" value="RecO_N"/>
    <property type="match status" value="1"/>
</dbReference>
<keyword evidence="4 7" id="KW-0233">DNA recombination</keyword>
<protein>
    <recommendedName>
        <fullName evidence="2 7">DNA repair protein RecO</fullName>
    </recommendedName>
    <alternativeName>
        <fullName evidence="6 7">Recombination protein O</fullName>
    </alternativeName>
</protein>
<dbReference type="Pfam" id="PF02565">
    <property type="entry name" value="RecO_C"/>
    <property type="match status" value="1"/>
</dbReference>
<sequence length="251" mass="27120">MAAARKPRRKSAADTPRVDAQPALVLHQQPYRETSRLLDVFSRDHGRLAIVARGAQRPGSQARAVLLGFQPLLLSWFGAGELKTLHAAEWQGGIAQLSGQPLLCGFYLNELLQRLLPRDTPSPILFAAYFEAIQALAALPRDAGGEVEPILRRFELTLLSTLGYAPDWGITAEGQAIEAGLRYGFAAGTGLARTAATAGSCSGEALLALAAGNPEPRWLVQVKPLMRQMIASLIGGEPLHTRQLLIDLQRF</sequence>
<keyword evidence="10" id="KW-1185">Reference proteome</keyword>
<dbReference type="HAMAP" id="MF_00201">
    <property type="entry name" value="RecO"/>
    <property type="match status" value="1"/>
</dbReference>
<evidence type="ECO:0000313" key="10">
    <source>
        <dbReference type="Proteomes" id="UP000310016"/>
    </source>
</evidence>
<dbReference type="Gene3D" id="1.20.1440.120">
    <property type="entry name" value="Recombination protein O, C-terminal domain"/>
    <property type="match status" value="1"/>
</dbReference>
<evidence type="ECO:0000256" key="3">
    <source>
        <dbReference type="ARBA" id="ARBA00022763"/>
    </source>
</evidence>
<comment type="similarity">
    <text evidence="1 7">Belongs to the RecO family.</text>
</comment>
<dbReference type="PANTHER" id="PTHR33991:SF1">
    <property type="entry name" value="DNA REPAIR PROTEIN RECO"/>
    <property type="match status" value="1"/>
</dbReference>
<feature type="domain" description="DNA replication/recombination mediator RecO N-terminal" evidence="8">
    <location>
        <begin position="21"/>
        <end position="90"/>
    </location>
</feature>
<dbReference type="GO" id="GO:0006310">
    <property type="term" value="P:DNA recombination"/>
    <property type="evidence" value="ECO:0007669"/>
    <property type="project" value="UniProtKB-UniRule"/>
</dbReference>
<dbReference type="Gene3D" id="2.40.50.140">
    <property type="entry name" value="Nucleic acid-binding proteins"/>
    <property type="match status" value="1"/>
</dbReference>